<proteinExistence type="predicted"/>
<reference evidence="1" key="1">
    <citation type="submission" date="2022-04" db="EMBL/GenBank/DDBJ databases">
        <title>Hymenobacter sp. isolated from the air.</title>
        <authorList>
            <person name="Won M."/>
            <person name="Lee C.-M."/>
            <person name="Woen H.-Y."/>
            <person name="Kwon S.-W."/>
        </authorList>
    </citation>
    <scope>NUCLEOTIDE SEQUENCE</scope>
    <source>
        <strain evidence="1">5420S-77</strain>
    </source>
</reference>
<evidence type="ECO:0000313" key="1">
    <source>
        <dbReference type="EMBL" id="UOQ65220.1"/>
    </source>
</evidence>
<gene>
    <name evidence="1" type="ORF">MUN86_16905</name>
</gene>
<dbReference type="Proteomes" id="UP000830401">
    <property type="component" value="Chromosome"/>
</dbReference>
<accession>A0ABY4G2X3</accession>
<dbReference type="EMBL" id="CP095061">
    <property type="protein sequence ID" value="UOQ65220.1"/>
    <property type="molecule type" value="Genomic_DNA"/>
</dbReference>
<protein>
    <submittedName>
        <fullName evidence="1">Uncharacterized protein</fullName>
    </submittedName>
</protein>
<name>A0ABY4G2X3_9BACT</name>
<sequence length="72" mass="8111">MMFFFRFKHPALLIPWSAIGRIEQKSALFGLSQYYNCLILLPDGSGGVEMQITNQRIAETITSYQQVAALGK</sequence>
<evidence type="ECO:0000313" key="2">
    <source>
        <dbReference type="Proteomes" id="UP000830401"/>
    </source>
</evidence>
<dbReference type="RefSeq" id="WP_245119228.1">
    <property type="nucleotide sequence ID" value="NZ_CP095061.1"/>
</dbReference>
<organism evidence="1 2">
    <name type="scientific">Hymenobacter volaticus</name>
    <dbReference type="NCBI Taxonomy" id="2932254"/>
    <lineage>
        <taxon>Bacteria</taxon>
        <taxon>Pseudomonadati</taxon>
        <taxon>Bacteroidota</taxon>
        <taxon>Cytophagia</taxon>
        <taxon>Cytophagales</taxon>
        <taxon>Hymenobacteraceae</taxon>
        <taxon>Hymenobacter</taxon>
    </lineage>
</organism>
<keyword evidence="2" id="KW-1185">Reference proteome</keyword>